<keyword evidence="4" id="KW-0574">Periplasm</keyword>
<dbReference type="PANTHER" id="PTHR30222:SF17">
    <property type="entry name" value="SPERMIDINE_PUTRESCINE-BINDING PERIPLASMIC PROTEIN"/>
    <property type="match status" value="1"/>
</dbReference>
<dbReference type="EMBL" id="CP017599">
    <property type="protein sequence ID" value="AOX03171.1"/>
    <property type="molecule type" value="Genomic_DNA"/>
</dbReference>
<dbReference type="STRING" id="1458985.BJP34_30360"/>
<dbReference type="KEGG" id="mpro:BJP34_30360"/>
<dbReference type="SUPFAM" id="SSF53850">
    <property type="entry name" value="Periplasmic binding protein-like II"/>
    <property type="match status" value="1"/>
</dbReference>
<evidence type="ECO:0000313" key="6">
    <source>
        <dbReference type="Proteomes" id="UP000177870"/>
    </source>
</evidence>
<reference evidence="6" key="1">
    <citation type="submission" date="2016-10" db="EMBL/GenBank/DDBJ databases">
        <title>Comparative genomics uncovers the prolific and rare metabolic potential of the cyanobacterial genus Moorea.</title>
        <authorList>
            <person name="Leao T."/>
            <person name="Castelao G."/>
            <person name="Korobeynikov A."/>
            <person name="Monroe E.A."/>
            <person name="Podell S."/>
            <person name="Glukhov E."/>
            <person name="Allen E."/>
            <person name="Gerwick W.H."/>
            <person name="Gerwick L."/>
        </authorList>
    </citation>
    <scope>NUCLEOTIDE SEQUENCE [LARGE SCALE GENOMIC DNA]</scope>
    <source>
        <strain evidence="6">PAL-8-15-08-1</strain>
    </source>
</reference>
<keyword evidence="3" id="KW-0732">Signal</keyword>
<dbReference type="Gene3D" id="3.40.190.10">
    <property type="entry name" value="Periplasmic binding protein-like II"/>
    <property type="match status" value="2"/>
</dbReference>
<dbReference type="PANTHER" id="PTHR30222">
    <property type="entry name" value="SPERMIDINE/PUTRESCINE-BINDING PERIPLASMIC PROTEIN"/>
    <property type="match status" value="1"/>
</dbReference>
<dbReference type="RefSeq" id="WP_070395560.1">
    <property type="nucleotide sequence ID" value="NZ_CP017599.1"/>
</dbReference>
<protein>
    <submittedName>
        <fullName evidence="5">Polyamine ABC transporter substrate-binding protein</fullName>
    </submittedName>
</protein>
<comment type="subcellular location">
    <subcellularLocation>
        <location evidence="1">Periplasm</location>
    </subcellularLocation>
</comment>
<dbReference type="Proteomes" id="UP000177870">
    <property type="component" value="Chromosome"/>
</dbReference>
<sequence length="396" mass="45122">MKRRSLILGASSIALSQLASGCNIGQQASLKVRLLQNSIPVQLLGEFRKTLTLRAKLNFDPEKQLSALFQLLTSLKEQGKPKNNQDWFPLDLLPIRFRKPISTDLVTLGDYWLKSAIEQELIQPLKIETLPGWKQLPPEYQKLVKRDQTGQLDNSREIWGAPYRWGATVIAYRRDKFKALGWTPTDWSDLWRESLRDRISVLDHPREVIGLTLKNLGLSYNQQDLNQVKDLKPALRQLAKQVKFYSSDHYLKPLVLGDTWVAVGWSTDILALRTRDRQIEAVVPQSGTALWSDVWVKPVSVSSASDSSESNSGSDLSKQWIQFCWQSKSAKQISLLTNAASPILVNMPREKLPQDLQTLPLLLPEAAILNKCEFLHPLPESTQKQYESLWKEMRST</sequence>
<organism evidence="5 6">
    <name type="scientific">Moorena producens PAL-8-15-08-1</name>
    <dbReference type="NCBI Taxonomy" id="1458985"/>
    <lineage>
        <taxon>Bacteria</taxon>
        <taxon>Bacillati</taxon>
        <taxon>Cyanobacteriota</taxon>
        <taxon>Cyanophyceae</taxon>
        <taxon>Coleofasciculales</taxon>
        <taxon>Coleofasciculaceae</taxon>
        <taxon>Moorena</taxon>
    </lineage>
</organism>
<dbReference type="GO" id="GO:0015846">
    <property type="term" value="P:polyamine transport"/>
    <property type="evidence" value="ECO:0007669"/>
    <property type="project" value="InterPro"/>
</dbReference>
<gene>
    <name evidence="5" type="ORF">BJP34_30360</name>
</gene>
<dbReference type="OrthoDB" id="503789at2"/>
<evidence type="ECO:0000256" key="3">
    <source>
        <dbReference type="ARBA" id="ARBA00022729"/>
    </source>
</evidence>
<dbReference type="GO" id="GO:0042597">
    <property type="term" value="C:periplasmic space"/>
    <property type="evidence" value="ECO:0007669"/>
    <property type="project" value="UniProtKB-SubCell"/>
</dbReference>
<evidence type="ECO:0000256" key="1">
    <source>
        <dbReference type="ARBA" id="ARBA00004418"/>
    </source>
</evidence>
<evidence type="ECO:0000256" key="4">
    <source>
        <dbReference type="ARBA" id="ARBA00022764"/>
    </source>
</evidence>
<dbReference type="GO" id="GO:0019808">
    <property type="term" value="F:polyamine binding"/>
    <property type="evidence" value="ECO:0007669"/>
    <property type="project" value="InterPro"/>
</dbReference>
<keyword evidence="2" id="KW-0813">Transport</keyword>
<name>A0A1D8TZU6_9CYAN</name>
<accession>A0A1D8TZU6</accession>
<proteinExistence type="predicted"/>
<dbReference type="InterPro" id="IPR001188">
    <property type="entry name" value="Sperm_putr-bd"/>
</dbReference>
<evidence type="ECO:0000256" key="2">
    <source>
        <dbReference type="ARBA" id="ARBA00022448"/>
    </source>
</evidence>
<dbReference type="PRINTS" id="PR00909">
    <property type="entry name" value="SPERMDNBNDNG"/>
</dbReference>
<dbReference type="PROSITE" id="PS51257">
    <property type="entry name" value="PROKAR_LIPOPROTEIN"/>
    <property type="match status" value="1"/>
</dbReference>
<dbReference type="Pfam" id="PF13343">
    <property type="entry name" value="SBP_bac_6"/>
    <property type="match status" value="1"/>
</dbReference>
<evidence type="ECO:0000313" key="5">
    <source>
        <dbReference type="EMBL" id="AOX03171.1"/>
    </source>
</evidence>
<dbReference type="AlphaFoldDB" id="A0A1D8TZU6"/>